<evidence type="ECO:0000313" key="2">
    <source>
        <dbReference type="Proteomes" id="UP001233172"/>
    </source>
</evidence>
<name>A0AAD8EYT9_BIOPF</name>
<comment type="caution">
    <text evidence="1">The sequence shown here is derived from an EMBL/GenBank/DDBJ whole genome shotgun (WGS) entry which is preliminary data.</text>
</comment>
<dbReference type="GO" id="GO:0036297">
    <property type="term" value="P:interstrand cross-link repair"/>
    <property type="evidence" value="ECO:0007669"/>
    <property type="project" value="InterPro"/>
</dbReference>
<accession>A0AAD8EYT9</accession>
<dbReference type="PANTHER" id="PTHR16798">
    <property type="entry name" value="FANCONI ANEMIA GROUP C PROTEIN FANCC"/>
    <property type="match status" value="1"/>
</dbReference>
<sequence length="456" mass="52645">MEDTNFILQSLGMSHTVLQEEMISKVLIDAASKILKQPGYANDQKLIVMAAKLIPQLCEPHFSEVWLALLQRLSNMPENDELNYVYDEINKRQAELFPESSLPVELLSCLWLTHLPSLESCVLMVVRKISEKFCFPNVMQRLLEKSCLVQVASKEPLIYQTVFHMLHSLLIQSNYPQNLVELMALFCHTSRSSGNNEDTESQLTILRPQNFVSVKSLFTCFNKNSSPKTIGKVVAKIQEAFILCRNEHVKSNESLESQNMVCEEFWSLTVEFRDCVLASINCLFHCDLQDLQPCLWILLMHRRITETMSQYTITEKKLTEYTHLLRTIHNAPQSLHDMQTFSGFWNNLLLFDIAERSSFQQLIVQILVGFFFQSSYGFRLGQEFIAQQPNAQVECITIQVIQYCQQTSVDVSLWSRDRKSLFKTFLMDSISWSYTNPGYTYIQEQLVSLLSSVDTT</sequence>
<dbReference type="Pfam" id="PF02106">
    <property type="entry name" value="Fanconi_C"/>
    <property type="match status" value="1"/>
</dbReference>
<reference evidence="1" key="2">
    <citation type="submission" date="2023-04" db="EMBL/GenBank/DDBJ databases">
        <authorList>
            <person name="Bu L."/>
            <person name="Lu L."/>
            <person name="Laidemitt M.R."/>
            <person name="Zhang S.M."/>
            <person name="Mutuku M."/>
            <person name="Mkoji G."/>
            <person name="Steinauer M."/>
            <person name="Loker E.S."/>
        </authorList>
    </citation>
    <scope>NUCLEOTIDE SEQUENCE</scope>
    <source>
        <strain evidence="1">KasaAsao</strain>
        <tissue evidence="1">Whole Snail</tissue>
    </source>
</reference>
<proteinExistence type="predicted"/>
<dbReference type="InterPro" id="IPR000686">
    <property type="entry name" value="FANCC"/>
</dbReference>
<dbReference type="GO" id="GO:0043240">
    <property type="term" value="C:Fanconi anaemia nuclear complex"/>
    <property type="evidence" value="ECO:0007669"/>
    <property type="project" value="InterPro"/>
</dbReference>
<dbReference type="GO" id="GO:0034599">
    <property type="term" value="P:cellular response to oxidative stress"/>
    <property type="evidence" value="ECO:0007669"/>
    <property type="project" value="TreeGrafter"/>
</dbReference>
<keyword evidence="2" id="KW-1185">Reference proteome</keyword>
<dbReference type="AlphaFoldDB" id="A0AAD8EYT9"/>
<gene>
    <name evidence="1" type="ORF">Bpfe_025088</name>
</gene>
<protein>
    <submittedName>
        <fullName evidence="1">Fanconi anemia group C protein</fullName>
    </submittedName>
</protein>
<evidence type="ECO:0000313" key="1">
    <source>
        <dbReference type="EMBL" id="KAK0045482.1"/>
    </source>
</evidence>
<dbReference type="PANTHER" id="PTHR16798:SF0">
    <property type="entry name" value="FANCONI ANEMIA GROUP C PROTEIN"/>
    <property type="match status" value="1"/>
</dbReference>
<dbReference type="GO" id="GO:0006289">
    <property type="term" value="P:nucleotide-excision repair"/>
    <property type="evidence" value="ECO:0007669"/>
    <property type="project" value="TreeGrafter"/>
</dbReference>
<reference evidence="1" key="1">
    <citation type="journal article" date="2023" name="PLoS Negl. Trop. Dis.">
        <title>A genome sequence for Biomphalaria pfeifferi, the major vector snail for the human-infecting parasite Schistosoma mansoni.</title>
        <authorList>
            <person name="Bu L."/>
            <person name="Lu L."/>
            <person name="Laidemitt M.R."/>
            <person name="Zhang S.M."/>
            <person name="Mutuku M."/>
            <person name="Mkoji G."/>
            <person name="Steinauer M."/>
            <person name="Loker E.S."/>
        </authorList>
    </citation>
    <scope>NUCLEOTIDE SEQUENCE</scope>
    <source>
        <strain evidence="1">KasaAsao</strain>
    </source>
</reference>
<dbReference type="Proteomes" id="UP001233172">
    <property type="component" value="Unassembled WGS sequence"/>
</dbReference>
<dbReference type="EMBL" id="JASAOG010000180">
    <property type="protein sequence ID" value="KAK0045482.1"/>
    <property type="molecule type" value="Genomic_DNA"/>
</dbReference>
<organism evidence="1 2">
    <name type="scientific">Biomphalaria pfeifferi</name>
    <name type="common">Bloodfluke planorb</name>
    <name type="synonym">Freshwater snail</name>
    <dbReference type="NCBI Taxonomy" id="112525"/>
    <lineage>
        <taxon>Eukaryota</taxon>
        <taxon>Metazoa</taxon>
        <taxon>Spiralia</taxon>
        <taxon>Lophotrochozoa</taxon>
        <taxon>Mollusca</taxon>
        <taxon>Gastropoda</taxon>
        <taxon>Heterobranchia</taxon>
        <taxon>Euthyneura</taxon>
        <taxon>Panpulmonata</taxon>
        <taxon>Hygrophila</taxon>
        <taxon>Lymnaeoidea</taxon>
        <taxon>Planorbidae</taxon>
        <taxon>Biomphalaria</taxon>
    </lineage>
</organism>